<dbReference type="InterPro" id="IPR036071">
    <property type="entry name" value="AMMECR1_dom_sf"/>
</dbReference>
<gene>
    <name evidence="2" type="ORF">CEW83_04605</name>
</gene>
<protein>
    <submittedName>
        <fullName evidence="2">AMMECR1 domain-containing protein</fullName>
    </submittedName>
</protein>
<sequence length="190" mass="20931">MQANNTEQDDPGPRLLARARQAIGHYLGIAPEPADDARLAQRGACFVTLTIDGVLRGCIGSIRPQRTLADDIATNAVAAASRDPRFPPLTADEFARVRIEVSLLSSPDFIEFTDEADLLRQITPHEDGLILFAGCRSATFLPQVWEQLPQPEHFLAALKQKAGLDPERPVNGMMAARFSVRKWEETSREA</sequence>
<evidence type="ECO:0000259" key="1">
    <source>
        <dbReference type="PROSITE" id="PS51112"/>
    </source>
</evidence>
<feature type="domain" description="AMMECR1" evidence="1">
    <location>
        <begin position="10"/>
        <end position="190"/>
    </location>
</feature>
<evidence type="ECO:0000313" key="3">
    <source>
        <dbReference type="Proteomes" id="UP000244930"/>
    </source>
</evidence>
<dbReference type="Gene3D" id="3.30.700.20">
    <property type="entry name" value="Hypothetical protein ph0010, domain 1"/>
    <property type="match status" value="1"/>
</dbReference>
<dbReference type="KEGG" id="acom:CEW83_04605"/>
<proteinExistence type="predicted"/>
<dbReference type="NCBIfam" id="TIGR00296">
    <property type="entry name" value="TIGR00296 family protein"/>
    <property type="match status" value="1"/>
</dbReference>
<dbReference type="InterPro" id="IPR027485">
    <property type="entry name" value="AMMECR1_N"/>
</dbReference>
<dbReference type="InterPro" id="IPR002733">
    <property type="entry name" value="AMMECR1_domain"/>
</dbReference>
<dbReference type="Proteomes" id="UP000244930">
    <property type="component" value="Chromosome"/>
</dbReference>
<name>A0A2U8GM61_9RHOO</name>
<dbReference type="PANTHER" id="PTHR13016:SF0">
    <property type="entry name" value="AMME SYNDROME CANDIDATE GENE 1 PROTEIN"/>
    <property type="match status" value="1"/>
</dbReference>
<keyword evidence="3" id="KW-1185">Reference proteome</keyword>
<evidence type="ECO:0000313" key="2">
    <source>
        <dbReference type="EMBL" id="AWI74578.1"/>
    </source>
</evidence>
<dbReference type="InterPro" id="IPR027623">
    <property type="entry name" value="AmmeMemoSam_A"/>
</dbReference>
<dbReference type="AlphaFoldDB" id="A0A2U8GM61"/>
<dbReference type="Gene3D" id="3.30.1490.150">
    <property type="entry name" value="Hypothetical protein ph0010, domain 2"/>
    <property type="match status" value="1"/>
</dbReference>
<reference evidence="2 3" key="1">
    <citation type="submission" date="2017-06" db="EMBL/GenBank/DDBJ databases">
        <title>Azoarcus.</title>
        <authorList>
            <person name="Woo J.-H."/>
            <person name="Kim H.-S."/>
        </authorList>
    </citation>
    <scope>NUCLEOTIDE SEQUENCE [LARGE SCALE GENOMIC DNA]</scope>
    <source>
        <strain evidence="2 3">TSPY31</strain>
    </source>
</reference>
<dbReference type="RefSeq" id="WP_108948284.1">
    <property type="nucleotide sequence ID" value="NZ_CP022187.1"/>
</dbReference>
<dbReference type="EMBL" id="CP022187">
    <property type="protein sequence ID" value="AWI74578.1"/>
    <property type="molecule type" value="Genomic_DNA"/>
</dbReference>
<dbReference type="PANTHER" id="PTHR13016">
    <property type="entry name" value="AMMECR1 HOMOLOG"/>
    <property type="match status" value="1"/>
</dbReference>
<dbReference type="Pfam" id="PF01871">
    <property type="entry name" value="AMMECR1"/>
    <property type="match status" value="1"/>
</dbReference>
<dbReference type="NCBIfam" id="TIGR04335">
    <property type="entry name" value="AmmeMemoSam_A"/>
    <property type="match status" value="1"/>
</dbReference>
<dbReference type="InterPro" id="IPR023473">
    <property type="entry name" value="AMMECR1"/>
</dbReference>
<dbReference type="SUPFAM" id="SSF143447">
    <property type="entry name" value="AMMECR1-like"/>
    <property type="match status" value="1"/>
</dbReference>
<accession>A0A2U8GM61</accession>
<dbReference type="PROSITE" id="PS51112">
    <property type="entry name" value="AMMECR1"/>
    <property type="match status" value="1"/>
</dbReference>
<organism evidence="2 3">
    <name type="scientific">Parazoarcus communis</name>
    <dbReference type="NCBI Taxonomy" id="41977"/>
    <lineage>
        <taxon>Bacteria</taxon>
        <taxon>Pseudomonadati</taxon>
        <taxon>Pseudomonadota</taxon>
        <taxon>Betaproteobacteria</taxon>
        <taxon>Rhodocyclales</taxon>
        <taxon>Zoogloeaceae</taxon>
        <taxon>Parazoarcus</taxon>
    </lineage>
</organism>